<feature type="chain" id="PRO_5042286706" description="Fucolectin tachylectin-4 pentraxin-1 domain-containing protein" evidence="8">
    <location>
        <begin position="21"/>
        <end position="254"/>
    </location>
</feature>
<comment type="subunit">
    <text evidence="3">Homotrimer.</text>
</comment>
<sequence length="254" mass="28832">MHIKLFLFIWVLGYCCETQASSLTDVALHKPTAQGPATWINPAYSDPTTHKSENAVDGIEDTEVVYCTHTTEAKLMWWMVDLQATYRIYRVAVLNRDSMSYRLQNFTIDVFMNDPRAEPDFPVTLGNICAYRKDPVGVSQWAELNCDPRPIIGRFVRVVKSGYEQLTLCEVKVFAPSIQFGRTFERTPNTKSLTEPQHFLGVFSSAMHCALVMLQYTELNVNQFNHLDGRCLGSKTVSGKDIASDEPWSLYIEA</sequence>
<dbReference type="GO" id="GO:0010185">
    <property type="term" value="P:regulation of cellular defense response"/>
    <property type="evidence" value="ECO:0007669"/>
    <property type="project" value="UniProtKB-ARBA"/>
</dbReference>
<dbReference type="GO" id="GO:0042806">
    <property type="term" value="F:fucose binding"/>
    <property type="evidence" value="ECO:0007669"/>
    <property type="project" value="UniProtKB-ARBA"/>
</dbReference>
<evidence type="ECO:0000256" key="3">
    <source>
        <dbReference type="ARBA" id="ARBA00011233"/>
    </source>
</evidence>
<organism evidence="10 11">
    <name type="scientific">Elysia crispata</name>
    <name type="common">lettuce slug</name>
    <dbReference type="NCBI Taxonomy" id="231223"/>
    <lineage>
        <taxon>Eukaryota</taxon>
        <taxon>Metazoa</taxon>
        <taxon>Spiralia</taxon>
        <taxon>Lophotrochozoa</taxon>
        <taxon>Mollusca</taxon>
        <taxon>Gastropoda</taxon>
        <taxon>Heterobranchia</taxon>
        <taxon>Euthyneura</taxon>
        <taxon>Panpulmonata</taxon>
        <taxon>Sacoglossa</taxon>
        <taxon>Placobranchoidea</taxon>
        <taxon>Plakobranchidae</taxon>
        <taxon>Elysia</taxon>
    </lineage>
</organism>
<keyword evidence="5" id="KW-0430">Lectin</keyword>
<dbReference type="PANTHER" id="PTHR45713">
    <property type="entry name" value="FTP DOMAIN-CONTAINING PROTEIN"/>
    <property type="match status" value="1"/>
</dbReference>
<dbReference type="AlphaFoldDB" id="A0AAE1E4Z2"/>
<keyword evidence="8" id="KW-0732">Signal</keyword>
<dbReference type="EMBL" id="JAWDGP010001282">
    <property type="protein sequence ID" value="KAK3793048.1"/>
    <property type="molecule type" value="Genomic_DNA"/>
</dbReference>
<evidence type="ECO:0000259" key="9">
    <source>
        <dbReference type="SMART" id="SM00607"/>
    </source>
</evidence>
<dbReference type="PANTHER" id="PTHR45713:SF6">
    <property type="entry name" value="F5_8 TYPE C DOMAIN-CONTAINING PROTEIN"/>
    <property type="match status" value="1"/>
</dbReference>
<evidence type="ECO:0000256" key="8">
    <source>
        <dbReference type="SAM" id="SignalP"/>
    </source>
</evidence>
<keyword evidence="7" id="KW-1015">Disulfide bond</keyword>
<dbReference type="InterPro" id="IPR008979">
    <property type="entry name" value="Galactose-bd-like_sf"/>
</dbReference>
<proteinExistence type="inferred from homology"/>
<comment type="caution">
    <text evidence="10">The sequence shown here is derived from an EMBL/GenBank/DDBJ whole genome shotgun (WGS) entry which is preliminary data.</text>
</comment>
<dbReference type="Gene3D" id="2.60.120.260">
    <property type="entry name" value="Galactose-binding domain-like"/>
    <property type="match status" value="1"/>
</dbReference>
<accession>A0AAE1E4Z2</accession>
<reference evidence="10" key="1">
    <citation type="journal article" date="2023" name="G3 (Bethesda)">
        <title>A reference genome for the long-term kleptoplast-retaining sea slug Elysia crispata morphotype clarki.</title>
        <authorList>
            <person name="Eastman K.E."/>
            <person name="Pendleton A.L."/>
            <person name="Shaikh M.A."/>
            <person name="Suttiyut T."/>
            <person name="Ogas R."/>
            <person name="Tomko P."/>
            <person name="Gavelis G."/>
            <person name="Widhalm J.R."/>
            <person name="Wisecaver J.H."/>
        </authorList>
    </citation>
    <scope>NUCLEOTIDE SEQUENCE</scope>
    <source>
        <strain evidence="10">ECLA1</strain>
    </source>
</reference>
<dbReference type="InterPro" id="IPR006585">
    <property type="entry name" value="FTP1"/>
</dbReference>
<name>A0AAE1E4Z2_9GAST</name>
<dbReference type="GO" id="GO:0001868">
    <property type="term" value="P:regulation of complement activation, lectin pathway"/>
    <property type="evidence" value="ECO:0007669"/>
    <property type="project" value="UniProtKB-ARBA"/>
</dbReference>
<keyword evidence="4" id="KW-0479">Metal-binding</keyword>
<feature type="domain" description="Fucolectin tachylectin-4 pentraxin-1" evidence="9">
    <location>
        <begin position="33"/>
        <end position="179"/>
    </location>
</feature>
<keyword evidence="6" id="KW-0106">Calcium</keyword>
<dbReference type="Proteomes" id="UP001283361">
    <property type="component" value="Unassembled WGS sequence"/>
</dbReference>
<feature type="signal peptide" evidence="8">
    <location>
        <begin position="1"/>
        <end position="20"/>
    </location>
</feature>
<dbReference type="SUPFAM" id="SSF49785">
    <property type="entry name" value="Galactose-binding domain-like"/>
    <property type="match status" value="1"/>
</dbReference>
<evidence type="ECO:0000313" key="10">
    <source>
        <dbReference type="EMBL" id="KAK3793048.1"/>
    </source>
</evidence>
<dbReference type="GO" id="GO:0046872">
    <property type="term" value="F:metal ion binding"/>
    <property type="evidence" value="ECO:0007669"/>
    <property type="project" value="UniProtKB-KW"/>
</dbReference>
<keyword evidence="11" id="KW-1185">Reference proteome</keyword>
<evidence type="ECO:0000256" key="2">
    <source>
        <dbReference type="ARBA" id="ARBA00010147"/>
    </source>
</evidence>
<evidence type="ECO:0000256" key="1">
    <source>
        <dbReference type="ARBA" id="ARBA00002219"/>
    </source>
</evidence>
<evidence type="ECO:0000256" key="5">
    <source>
        <dbReference type="ARBA" id="ARBA00022734"/>
    </source>
</evidence>
<protein>
    <recommendedName>
        <fullName evidence="9">Fucolectin tachylectin-4 pentraxin-1 domain-containing protein</fullName>
    </recommendedName>
</protein>
<dbReference type="Pfam" id="PF22633">
    <property type="entry name" value="F5_F8_type_C_2"/>
    <property type="match status" value="1"/>
</dbReference>
<evidence type="ECO:0000256" key="4">
    <source>
        <dbReference type="ARBA" id="ARBA00022723"/>
    </source>
</evidence>
<evidence type="ECO:0000256" key="6">
    <source>
        <dbReference type="ARBA" id="ARBA00022837"/>
    </source>
</evidence>
<dbReference type="InterPro" id="IPR051941">
    <property type="entry name" value="BG_Antigen-Binding_Lectin"/>
</dbReference>
<dbReference type="SMART" id="SM00607">
    <property type="entry name" value="FTP"/>
    <property type="match status" value="1"/>
</dbReference>
<gene>
    <name evidence="10" type="ORF">RRG08_016556</name>
</gene>
<evidence type="ECO:0000313" key="11">
    <source>
        <dbReference type="Proteomes" id="UP001283361"/>
    </source>
</evidence>
<evidence type="ECO:0000256" key="7">
    <source>
        <dbReference type="ARBA" id="ARBA00023157"/>
    </source>
</evidence>
<comment type="function">
    <text evidence="1">Acts as a defensive agent. Recognizes blood group fucosylated oligosaccharides including A, B, H and Lewis B-type antigens. Does not recognize Lewis A antigen and has low affinity for monovalent haptens.</text>
</comment>
<comment type="similarity">
    <text evidence="2">Belongs to the fucolectin family.</text>
</comment>